<reference evidence="1" key="1">
    <citation type="submission" date="2020-11" db="EMBL/GenBank/DDBJ databases">
        <authorList>
            <person name="Tran Van P."/>
        </authorList>
    </citation>
    <scope>NUCLEOTIDE SEQUENCE</scope>
</reference>
<evidence type="ECO:0000313" key="1">
    <source>
        <dbReference type="EMBL" id="CAD7573019.1"/>
    </source>
</evidence>
<protein>
    <submittedName>
        <fullName evidence="1">(California timema) hypothetical protein</fullName>
    </submittedName>
</protein>
<sequence>MRQFLLENKYSSRMKSLSCRRGARILLGLILILAVDSGYVRLGQQPRPQFVRGSKNVGPELAYRTLNAGSKNKANCIWHTGDAEAKTRSSLSNDIECSYYNYEAPYKINRTVELEEVNPHLRGGGVEKHFGKTTLSSPDRDLNLDLPVLSSRAQHDKRVSQLRHRDVGYLVNVNFVTLAVNWIADDWEIDVRILVGCTEHRVLLPVRVIRLSTNYANGLGIGKVELEEVNPHLRERESGKPFRKNHRQFHPTVIRTSISPSSAVELNTPSALANYATEADSLRALFALATLRDTTLTPTNIVALHEPLFDPALLPSYIDWLVHELGSGCVVQYMNLLVHELNSSKRYQINEMNDFDPFREMNKRTTGLVQTYHHFRMKG</sequence>
<gene>
    <name evidence="1" type="ORF">TCMB3V08_LOCUS5662</name>
</gene>
<name>A0A7R9J5D2_TIMCA</name>
<proteinExistence type="predicted"/>
<dbReference type="AlphaFoldDB" id="A0A7R9J5D2"/>
<organism evidence="1">
    <name type="scientific">Timema californicum</name>
    <name type="common">California timema</name>
    <name type="synonym">Walking stick</name>
    <dbReference type="NCBI Taxonomy" id="61474"/>
    <lineage>
        <taxon>Eukaryota</taxon>
        <taxon>Metazoa</taxon>
        <taxon>Ecdysozoa</taxon>
        <taxon>Arthropoda</taxon>
        <taxon>Hexapoda</taxon>
        <taxon>Insecta</taxon>
        <taxon>Pterygota</taxon>
        <taxon>Neoptera</taxon>
        <taxon>Polyneoptera</taxon>
        <taxon>Phasmatodea</taxon>
        <taxon>Timematodea</taxon>
        <taxon>Timematoidea</taxon>
        <taxon>Timematidae</taxon>
        <taxon>Timema</taxon>
    </lineage>
</organism>
<dbReference type="EMBL" id="OE181360">
    <property type="protein sequence ID" value="CAD7573019.1"/>
    <property type="molecule type" value="Genomic_DNA"/>
</dbReference>
<accession>A0A7R9J5D2</accession>